<proteinExistence type="predicted"/>
<dbReference type="AlphaFoldDB" id="A0A0S4J2P9"/>
<dbReference type="Proteomes" id="UP000051952">
    <property type="component" value="Unassembled WGS sequence"/>
</dbReference>
<dbReference type="Gene3D" id="3.30.40.10">
    <property type="entry name" value="Zinc/RING finger domain, C3HC4 (zinc finger)"/>
    <property type="match status" value="2"/>
</dbReference>
<dbReference type="EMBL" id="CYKH01000929">
    <property type="protein sequence ID" value="CUG67637.1"/>
    <property type="molecule type" value="Genomic_DNA"/>
</dbReference>
<sequence length="551" mass="57866">MSRPTSAAARPRSASTSKAPPTPSVCCIPTSRFLRPPSHRHRCPIDNGVIRDAVTSRVCGHTFGLQCAIYRSIEHETCPVCGVAMDASDLQPAETIRAEINALQIHCAEGYDNCRWVGSVADEGTHRNGPYCAVQRIDCPFCDVKGLLVGAEYEAHKEVCLECVVICPQCCEDMPRRLLASHVRECTAEAIEPLRRQMENLSRPASPARFTATEEVLAAAKNCETPLQRHHAGGAEPIERDDDDVDQSAAMSPPPVAPSFLDVTKRDCDTTALPPPAPTQPLGDASVLMEEEFSPAPERVCLSNNKAAAGNPSTDAIKLPCPMAAMGCDQRHTMEELTSPSVMQHHLCVVTAAYCSLMSAHGQLQSKCDGLVVAVEQQKKSIKMLDVRSALQSGKLNIPPATRPPIGAASAAGLVESPRVPTTTSAQTKPPAKGETEAEVAEESPAVTTPRPKETAAATAATPQRDVGVAGNSSKKRSVSSPAAPDRTSVVDRKTSAAPMFVPSMPKKKAPTPGSGATGSGAPPRRPVAAAAAAAPADAKAKAMPAAAASS</sequence>
<protein>
    <recommendedName>
        <fullName evidence="4">TRAF-type domain-containing protein</fullName>
    </recommendedName>
</protein>
<gene>
    <name evidence="2" type="ORF">BSAL_82920</name>
</gene>
<dbReference type="PANTHER" id="PTHR10131:SF94">
    <property type="entry name" value="TNF RECEPTOR-ASSOCIATED FACTOR 4"/>
    <property type="match status" value="1"/>
</dbReference>
<dbReference type="InterPro" id="IPR013083">
    <property type="entry name" value="Znf_RING/FYVE/PHD"/>
</dbReference>
<feature type="region of interest" description="Disordered" evidence="1">
    <location>
        <begin position="414"/>
        <end position="551"/>
    </location>
</feature>
<feature type="compositionally biased region" description="Low complexity" evidence="1">
    <location>
        <begin position="511"/>
        <end position="551"/>
    </location>
</feature>
<evidence type="ECO:0008006" key="4">
    <source>
        <dbReference type="Google" id="ProtNLM"/>
    </source>
</evidence>
<organism evidence="2 3">
    <name type="scientific">Bodo saltans</name>
    <name type="common">Flagellated protozoan</name>
    <dbReference type="NCBI Taxonomy" id="75058"/>
    <lineage>
        <taxon>Eukaryota</taxon>
        <taxon>Discoba</taxon>
        <taxon>Euglenozoa</taxon>
        <taxon>Kinetoplastea</taxon>
        <taxon>Metakinetoplastina</taxon>
        <taxon>Eubodonida</taxon>
        <taxon>Bodonidae</taxon>
        <taxon>Bodo</taxon>
    </lineage>
</organism>
<accession>A0A0S4J2P9</accession>
<keyword evidence="3" id="KW-1185">Reference proteome</keyword>
<evidence type="ECO:0000313" key="3">
    <source>
        <dbReference type="Proteomes" id="UP000051952"/>
    </source>
</evidence>
<feature type="region of interest" description="Disordered" evidence="1">
    <location>
        <begin position="1"/>
        <end position="23"/>
    </location>
</feature>
<dbReference type="PANTHER" id="PTHR10131">
    <property type="entry name" value="TNF RECEPTOR ASSOCIATED FACTOR"/>
    <property type="match status" value="1"/>
</dbReference>
<dbReference type="VEuPathDB" id="TriTrypDB:BSAL_82920"/>
<name>A0A0S4J2P9_BODSA</name>
<reference evidence="3" key="1">
    <citation type="submission" date="2015-09" db="EMBL/GenBank/DDBJ databases">
        <authorList>
            <consortium name="Pathogen Informatics"/>
        </authorList>
    </citation>
    <scope>NUCLEOTIDE SEQUENCE [LARGE SCALE GENOMIC DNA]</scope>
    <source>
        <strain evidence="3">Lake Konstanz</strain>
    </source>
</reference>
<evidence type="ECO:0000313" key="2">
    <source>
        <dbReference type="EMBL" id="CUG67637.1"/>
    </source>
</evidence>
<evidence type="ECO:0000256" key="1">
    <source>
        <dbReference type="SAM" id="MobiDB-lite"/>
    </source>
</evidence>
<feature type="region of interest" description="Disordered" evidence="1">
    <location>
        <begin position="228"/>
        <end position="281"/>
    </location>
</feature>
<dbReference type="SUPFAM" id="SSF57850">
    <property type="entry name" value="RING/U-box"/>
    <property type="match status" value="1"/>
</dbReference>
<feature type="compositionally biased region" description="Low complexity" evidence="1">
    <location>
        <begin position="1"/>
        <end position="19"/>
    </location>
</feature>